<sequence length="400" mass="45774">MQVQEAQRPAPTIPLELILLVIDLVEDTATLATLALTCKMITAEAERCLYSSFTMKSYRALAKFCFKVWSHRDRKAGFVRRLDTDSAPPSSRPSESLLKQTYQYLMLALPYMINLTELNLDLEWLRGGLLINVSVETVVSLVADVTFQLRNCRLHDTSRSSYAGLDLFLAKQPALQRVDLPHFIMESRHDIAPISLPNLLLLKAPTNFLMAILPHTKNLQMLVWRATAERFDPGPYEIFSTISTQFARIRYLSYGEFPELAGEYSSSKFSSIAPYLGNLECLELCSFSAVEQVRALERLASPEKLRMLLFHPLPHIRMQNDIQTLNLADWIFLRLPSLRFFAVPVFSWNRDCERQEIEGYRIFDSAKGRSADRGEPVADAFHKITNSDLLHHHIFELLPH</sequence>
<keyword evidence="2" id="KW-1185">Reference proteome</keyword>
<name>A0A8H4VL68_9AGAR</name>
<reference evidence="1 2" key="1">
    <citation type="submission" date="2019-12" db="EMBL/GenBank/DDBJ databases">
        <authorList>
            <person name="Floudas D."/>
            <person name="Bentzer J."/>
            <person name="Ahren D."/>
            <person name="Johansson T."/>
            <person name="Persson P."/>
            <person name="Tunlid A."/>
        </authorList>
    </citation>
    <scope>NUCLEOTIDE SEQUENCE [LARGE SCALE GENOMIC DNA]</scope>
    <source>
        <strain evidence="1 2">CBS 102.39</strain>
    </source>
</reference>
<evidence type="ECO:0000313" key="1">
    <source>
        <dbReference type="EMBL" id="KAF4613963.1"/>
    </source>
</evidence>
<evidence type="ECO:0000313" key="2">
    <source>
        <dbReference type="Proteomes" id="UP000521872"/>
    </source>
</evidence>
<organism evidence="1 2">
    <name type="scientific">Agrocybe pediades</name>
    <dbReference type="NCBI Taxonomy" id="84607"/>
    <lineage>
        <taxon>Eukaryota</taxon>
        <taxon>Fungi</taxon>
        <taxon>Dikarya</taxon>
        <taxon>Basidiomycota</taxon>
        <taxon>Agaricomycotina</taxon>
        <taxon>Agaricomycetes</taxon>
        <taxon>Agaricomycetidae</taxon>
        <taxon>Agaricales</taxon>
        <taxon>Agaricineae</taxon>
        <taxon>Strophariaceae</taxon>
        <taxon>Agrocybe</taxon>
    </lineage>
</organism>
<accession>A0A8H4VL68</accession>
<comment type="caution">
    <text evidence="1">The sequence shown here is derived from an EMBL/GenBank/DDBJ whole genome shotgun (WGS) entry which is preliminary data.</text>
</comment>
<proteinExistence type="predicted"/>
<protein>
    <submittedName>
        <fullName evidence="1">Uncharacterized protein</fullName>
    </submittedName>
</protein>
<dbReference type="SUPFAM" id="SSF52047">
    <property type="entry name" value="RNI-like"/>
    <property type="match status" value="1"/>
</dbReference>
<dbReference type="Proteomes" id="UP000521872">
    <property type="component" value="Unassembled WGS sequence"/>
</dbReference>
<gene>
    <name evidence="1" type="ORF">D9613_007973</name>
</gene>
<dbReference type="AlphaFoldDB" id="A0A8H4VL68"/>
<dbReference type="EMBL" id="JAACJL010000045">
    <property type="protein sequence ID" value="KAF4613963.1"/>
    <property type="molecule type" value="Genomic_DNA"/>
</dbReference>